<reference evidence="2 3" key="1">
    <citation type="submission" date="2014-11" db="EMBL/GenBank/DDBJ databases">
        <title>Genome sequence of Flavihumibacter solisilvae 3-3.</title>
        <authorList>
            <person name="Zhou G."/>
            <person name="Li M."/>
            <person name="Wang G."/>
        </authorList>
    </citation>
    <scope>NUCLEOTIDE SEQUENCE [LARGE SCALE GENOMIC DNA]</scope>
    <source>
        <strain evidence="2 3">3-3</strain>
    </source>
</reference>
<organism evidence="2 3">
    <name type="scientific">Flavihumibacter solisilvae</name>
    <dbReference type="NCBI Taxonomy" id="1349421"/>
    <lineage>
        <taxon>Bacteria</taxon>
        <taxon>Pseudomonadati</taxon>
        <taxon>Bacteroidota</taxon>
        <taxon>Chitinophagia</taxon>
        <taxon>Chitinophagales</taxon>
        <taxon>Chitinophagaceae</taxon>
        <taxon>Flavihumibacter</taxon>
    </lineage>
</organism>
<feature type="compositionally biased region" description="Low complexity" evidence="1">
    <location>
        <begin position="240"/>
        <end position="252"/>
    </location>
</feature>
<feature type="region of interest" description="Disordered" evidence="1">
    <location>
        <begin position="208"/>
        <end position="290"/>
    </location>
</feature>
<sequence>MKAQVANCTFKPPQVTINFGSGYDVQEFNTSMLLNYNRVRSSCPTDGHYTYTSYTSDCFSGDWFTLEEDHTKGDESGNMLLVNSAYRTGVFFKTVIRGLKASTTYEFGMWLMNLCRITEKCPYPLLPSITILLQTPAGSTLATFETGDVVRVKAPHWTQHRAMFKTPASETSVVITMINGMHGGCGNDFALDDITFRECVKTTAKTATATTKPKNVPAKTATTSNLPKTAKPGSTSKPVTPSKPAAKKVTPVPDKKPPQSSPTAKTVKEPPKISPLPPKATTLKMPPPPKALTARENALVQQVEIESGNIAINLYDNAEIDGDTVSIYHNNVLLVSRARLSQKPITLSIPIDSTRPHHELVMVAENLGSIPPNTSLMVVTAGTRRYEIFISSSEQKNAKVVFNLKE</sequence>
<name>A0A0C1L776_9BACT</name>
<evidence type="ECO:0000313" key="3">
    <source>
        <dbReference type="Proteomes" id="UP000031408"/>
    </source>
</evidence>
<dbReference type="AlphaFoldDB" id="A0A0C1L776"/>
<dbReference type="Proteomes" id="UP000031408">
    <property type="component" value="Unassembled WGS sequence"/>
</dbReference>
<proteinExistence type="predicted"/>
<dbReference type="EMBL" id="JSVC01000002">
    <property type="protein sequence ID" value="KIC96002.1"/>
    <property type="molecule type" value="Genomic_DNA"/>
</dbReference>
<evidence type="ECO:0000256" key="1">
    <source>
        <dbReference type="SAM" id="MobiDB-lite"/>
    </source>
</evidence>
<feature type="compositionally biased region" description="Low complexity" evidence="1">
    <location>
        <begin position="208"/>
        <end position="223"/>
    </location>
</feature>
<comment type="caution">
    <text evidence="2">The sequence shown here is derived from an EMBL/GenBank/DDBJ whole genome shotgun (WGS) entry which is preliminary data.</text>
</comment>
<dbReference type="STRING" id="1349421.OI18_02075"/>
<gene>
    <name evidence="2" type="ORF">OI18_02075</name>
</gene>
<keyword evidence="3" id="KW-1185">Reference proteome</keyword>
<feature type="compositionally biased region" description="Polar residues" evidence="1">
    <location>
        <begin position="224"/>
        <end position="239"/>
    </location>
</feature>
<evidence type="ECO:0000313" key="2">
    <source>
        <dbReference type="EMBL" id="KIC96002.1"/>
    </source>
</evidence>
<protein>
    <submittedName>
        <fullName evidence="2">Uncharacterized protein</fullName>
    </submittedName>
</protein>
<accession>A0A0C1L776</accession>